<dbReference type="InterPro" id="IPR042099">
    <property type="entry name" value="ANL_N_sf"/>
</dbReference>
<gene>
    <name evidence="6" type="ORF">CTOB1V02_LOCUS9480</name>
</gene>
<feature type="domain" description="AMP-dependent synthetase/ligase" evidence="5">
    <location>
        <begin position="110"/>
        <end position="383"/>
    </location>
</feature>
<name>A0A7R8WH99_9CRUS</name>
<dbReference type="Gene3D" id="3.40.50.12780">
    <property type="entry name" value="N-terminal domain of ligase-like"/>
    <property type="match status" value="2"/>
</dbReference>
<dbReference type="GO" id="GO:0016020">
    <property type="term" value="C:membrane"/>
    <property type="evidence" value="ECO:0007669"/>
    <property type="project" value="TreeGrafter"/>
</dbReference>
<dbReference type="PANTHER" id="PTHR43272">
    <property type="entry name" value="LONG-CHAIN-FATTY-ACID--COA LIGASE"/>
    <property type="match status" value="1"/>
</dbReference>
<sequence>MFSKEGDIRQEVQEESDLKTTTNTFGSQFISHSLRFASRTALVENREGETITRTFAEYLTEAKMAARSLLEIGLRPKESVCIMGHNSIEWHWMQFLDLGMTQQTWKLEARLQAIKEVDPCMINFTSGSTGTPKAVLHSHSAILTAADTLMKDWGLKTNPQERFICYLPLYHGAQHLLSTFEHHLLGAVLHIAPREAIKLESSFDPQTKLVDTLKDVRPTVFYGVSRMLEKIIEHLDETLASANRIKQKMCETIQNLNAEKNLAILQENDVNGIFSPSSLTWKLCRHYVVNSIKYSIGLDQCRTVICGSSPLSKSLLLRFLGIDIFLVNEYGMTETWVTHCDRGKQKLGSVGTVVKGVEMKILDPDERGFGEVLVRTPSIFTCYMKDPEKTRASFLGDGWYRSGDLGKIEDGYLFLVGRLKELLVTSGGKNVPPLPIEERVKEAIPCASHVVLIGERRKFLTMLIALKGDTTVPHQFHPLTKQWISNIIDHEVPETMEALTEIEQTKVHNAIQAAIDNVNAFAECHSFRIQKWRFLPQELSFERGELTPSQKIKREAVDLNYSHLIDAMYNS</sequence>
<dbReference type="InterPro" id="IPR000873">
    <property type="entry name" value="AMP-dep_synth/lig_dom"/>
</dbReference>
<dbReference type="InterPro" id="IPR020845">
    <property type="entry name" value="AMP-binding_CS"/>
</dbReference>
<keyword evidence="3" id="KW-0443">Lipid metabolism</keyword>
<dbReference type="EC" id="6.2.1.3" evidence="4"/>
<organism evidence="6">
    <name type="scientific">Cyprideis torosa</name>
    <dbReference type="NCBI Taxonomy" id="163714"/>
    <lineage>
        <taxon>Eukaryota</taxon>
        <taxon>Metazoa</taxon>
        <taxon>Ecdysozoa</taxon>
        <taxon>Arthropoda</taxon>
        <taxon>Crustacea</taxon>
        <taxon>Oligostraca</taxon>
        <taxon>Ostracoda</taxon>
        <taxon>Podocopa</taxon>
        <taxon>Podocopida</taxon>
        <taxon>Cytherocopina</taxon>
        <taxon>Cytheroidea</taxon>
        <taxon>Cytherideidae</taxon>
        <taxon>Cyprideis</taxon>
    </lineage>
</organism>
<protein>
    <recommendedName>
        <fullName evidence="4">long-chain-fatty-acid--CoA ligase</fullName>
        <ecNumber evidence="4">6.2.1.3</ecNumber>
    </recommendedName>
</protein>
<evidence type="ECO:0000256" key="3">
    <source>
        <dbReference type="ARBA" id="ARBA00023098"/>
    </source>
</evidence>
<dbReference type="SUPFAM" id="SSF56801">
    <property type="entry name" value="Acetyl-CoA synthetase-like"/>
    <property type="match status" value="1"/>
</dbReference>
<evidence type="ECO:0000256" key="1">
    <source>
        <dbReference type="ARBA" id="ARBA00022598"/>
    </source>
</evidence>
<keyword evidence="1" id="KW-0436">Ligase</keyword>
<dbReference type="EMBL" id="OB663716">
    <property type="protein sequence ID" value="CAD7231633.1"/>
    <property type="molecule type" value="Genomic_DNA"/>
</dbReference>
<dbReference type="PROSITE" id="PS00455">
    <property type="entry name" value="AMP_BINDING"/>
    <property type="match status" value="1"/>
</dbReference>
<dbReference type="OrthoDB" id="3633556at2759"/>
<dbReference type="PANTHER" id="PTHR43272:SF32">
    <property type="entry name" value="AMP-DEPENDENT SYNTHETASE_LIGASE DOMAIN-CONTAINING PROTEIN"/>
    <property type="match status" value="1"/>
</dbReference>
<dbReference type="AlphaFoldDB" id="A0A7R8WH99"/>
<reference evidence="6" key="1">
    <citation type="submission" date="2020-11" db="EMBL/GenBank/DDBJ databases">
        <authorList>
            <person name="Tran Van P."/>
        </authorList>
    </citation>
    <scope>NUCLEOTIDE SEQUENCE</scope>
</reference>
<evidence type="ECO:0000256" key="2">
    <source>
        <dbReference type="ARBA" id="ARBA00022832"/>
    </source>
</evidence>
<proteinExistence type="predicted"/>
<evidence type="ECO:0000256" key="4">
    <source>
        <dbReference type="ARBA" id="ARBA00026121"/>
    </source>
</evidence>
<keyword evidence="2" id="KW-0276">Fatty acid metabolism</keyword>
<dbReference type="Pfam" id="PF00501">
    <property type="entry name" value="AMP-binding"/>
    <property type="match status" value="1"/>
</dbReference>
<evidence type="ECO:0000313" key="6">
    <source>
        <dbReference type="EMBL" id="CAD7231633.1"/>
    </source>
</evidence>
<evidence type="ECO:0000259" key="5">
    <source>
        <dbReference type="Pfam" id="PF00501"/>
    </source>
</evidence>
<accession>A0A7R8WH99</accession>
<dbReference type="GO" id="GO:0005783">
    <property type="term" value="C:endoplasmic reticulum"/>
    <property type="evidence" value="ECO:0007669"/>
    <property type="project" value="TreeGrafter"/>
</dbReference>
<dbReference type="GO" id="GO:0004467">
    <property type="term" value="F:long-chain fatty acid-CoA ligase activity"/>
    <property type="evidence" value="ECO:0007669"/>
    <property type="project" value="UniProtKB-EC"/>
</dbReference>